<evidence type="ECO:0008006" key="3">
    <source>
        <dbReference type="Google" id="ProtNLM"/>
    </source>
</evidence>
<evidence type="ECO:0000313" key="2">
    <source>
        <dbReference type="Proteomes" id="UP000242642"/>
    </source>
</evidence>
<name>A0A1I0FIV0_9GAMM</name>
<dbReference type="RefSeq" id="WP_093322321.1">
    <property type="nucleotide sequence ID" value="NZ_FOHV01000041.1"/>
</dbReference>
<gene>
    <name evidence="1" type="ORF">SAMN02583745_02763</name>
</gene>
<keyword evidence="2" id="KW-1185">Reference proteome</keyword>
<organism evidence="1 2">
    <name type="scientific">Thorsellia anophelis DSM 18579</name>
    <dbReference type="NCBI Taxonomy" id="1123402"/>
    <lineage>
        <taxon>Bacteria</taxon>
        <taxon>Pseudomonadati</taxon>
        <taxon>Pseudomonadota</taxon>
        <taxon>Gammaproteobacteria</taxon>
        <taxon>Enterobacterales</taxon>
        <taxon>Thorselliaceae</taxon>
        <taxon>Thorsellia</taxon>
    </lineage>
</organism>
<accession>A0A1I0FIV0</accession>
<dbReference type="AlphaFoldDB" id="A0A1I0FIV0"/>
<sequence>MIDLFRQYDAAYNQFTFYDGEPDQQVLQVGLTGMFRLGDGGTPLGRKRIAGVFNYFHKQFGQHLKYGYFTDPNRLLKYGAKAMVEKQKQILSQNGGDLEFSWKSGDDHELVNKYQFSVYSPAQWFQDIHQSVSVVYFYIPLQTLKDNAIDFDEWIRFFCEILQPLSGFFGLALQQCYERYRYQHIEFEVAQKFLGLHIITGGWDKEFRDGIDSVNWYTFFNRNWLNQLGGEAALKHTLNDERIKMLPYEGGMIIKAGELPELGWIEEDPYPELYVKVNHALKPIRAPKIESLGYGSIAGEIRFNDRTTAEWLTRFDNAPLPPETTVPPTVQRENLSENRVFIMRESGEIAPHSGLWATLQNGVSEYLEIDENTVIPEWLNKRDNKMYKTTWTLIRREDGGDCTVPSN</sequence>
<dbReference type="Proteomes" id="UP000242642">
    <property type="component" value="Unassembled WGS sequence"/>
</dbReference>
<proteinExistence type="predicted"/>
<dbReference type="EMBL" id="FOHV01000041">
    <property type="protein sequence ID" value="SET57368.1"/>
    <property type="molecule type" value="Genomic_DNA"/>
</dbReference>
<dbReference type="Pfam" id="PF11876">
    <property type="entry name" value="TsiV"/>
    <property type="match status" value="1"/>
</dbReference>
<dbReference type="InterPro" id="IPR021815">
    <property type="entry name" value="TsiV"/>
</dbReference>
<evidence type="ECO:0000313" key="1">
    <source>
        <dbReference type="EMBL" id="SET57368.1"/>
    </source>
</evidence>
<dbReference type="OrthoDB" id="8986326at2"/>
<protein>
    <recommendedName>
        <fullName evidence="3">DUF3396 domain-containing protein</fullName>
    </recommendedName>
</protein>
<reference evidence="2" key="1">
    <citation type="submission" date="2016-10" db="EMBL/GenBank/DDBJ databases">
        <authorList>
            <person name="Varghese N."/>
            <person name="Submissions S."/>
        </authorList>
    </citation>
    <scope>NUCLEOTIDE SEQUENCE [LARGE SCALE GENOMIC DNA]</scope>
    <source>
        <strain evidence="2">DSM 18579</strain>
    </source>
</reference>